<protein>
    <recommendedName>
        <fullName evidence="3">VTT domain-containing protein</fullName>
    </recommendedName>
</protein>
<evidence type="ECO:0000259" key="3">
    <source>
        <dbReference type="Pfam" id="PF09335"/>
    </source>
</evidence>
<feature type="transmembrane region" description="Helical" evidence="2">
    <location>
        <begin position="171"/>
        <end position="190"/>
    </location>
</feature>
<dbReference type="AlphaFoldDB" id="A0A9C7GC47"/>
<accession>A0A9C7GC47</accession>
<dbReference type="RefSeq" id="WP_230497928.1">
    <property type="nucleotide sequence ID" value="NZ_CAKJTG010000022.1"/>
</dbReference>
<evidence type="ECO:0000256" key="2">
    <source>
        <dbReference type="SAM" id="Phobius"/>
    </source>
</evidence>
<proteinExistence type="inferred from homology"/>
<keyword evidence="2" id="KW-0812">Transmembrane</keyword>
<dbReference type="PANTHER" id="PTHR42709">
    <property type="entry name" value="ALKALINE PHOSPHATASE LIKE PROTEIN"/>
    <property type="match status" value="1"/>
</dbReference>
<dbReference type="GO" id="GO:0005886">
    <property type="term" value="C:plasma membrane"/>
    <property type="evidence" value="ECO:0007669"/>
    <property type="project" value="TreeGrafter"/>
</dbReference>
<evidence type="ECO:0000256" key="1">
    <source>
        <dbReference type="ARBA" id="ARBA00010792"/>
    </source>
</evidence>
<name>A0A9C7GC47_9BACI</name>
<feature type="transmembrane region" description="Helical" evidence="2">
    <location>
        <begin position="138"/>
        <end position="159"/>
    </location>
</feature>
<feature type="transmembrane region" description="Helical" evidence="2">
    <location>
        <begin position="52"/>
        <end position="73"/>
    </location>
</feature>
<feature type="transmembrane region" description="Helical" evidence="2">
    <location>
        <begin position="12"/>
        <end position="31"/>
    </location>
</feature>
<keyword evidence="5" id="KW-1185">Reference proteome</keyword>
<dbReference type="Proteomes" id="UP000789845">
    <property type="component" value="Unassembled WGS sequence"/>
</dbReference>
<dbReference type="InterPro" id="IPR032816">
    <property type="entry name" value="VTT_dom"/>
</dbReference>
<sequence>MDLEQLLQFIESYGYLGLFFWVWLGIFGLPIPNEVLSMTVAIATSQQLLNPLIAFFVFYLGIIAALTTCYFLGRSIGSPLIGFFEKRKRYAHLIERSFKLIEKHHAFSLSISYFIPGIRNFVPFLYGFSKLPYRTFAIFSYTGAFIWLCITFSLGYLFGDQMDVIINYGREFLILICVAIIVLIILKIILRRRRKKMNMMKGSGF</sequence>
<evidence type="ECO:0000313" key="4">
    <source>
        <dbReference type="EMBL" id="CAG9609699.1"/>
    </source>
</evidence>
<dbReference type="PANTHER" id="PTHR42709:SF9">
    <property type="entry name" value="ALKALINE PHOSPHATASE LIKE PROTEIN"/>
    <property type="match status" value="1"/>
</dbReference>
<feature type="domain" description="VTT" evidence="3">
    <location>
        <begin position="31"/>
        <end position="156"/>
    </location>
</feature>
<comment type="similarity">
    <text evidence="1">Belongs to the DedA family.</text>
</comment>
<keyword evidence="2" id="KW-1133">Transmembrane helix</keyword>
<gene>
    <name evidence="4" type="ORF">NEOCIP111885_03442</name>
</gene>
<dbReference type="EMBL" id="CAKJTG010000022">
    <property type="protein sequence ID" value="CAG9609699.1"/>
    <property type="molecule type" value="Genomic_DNA"/>
</dbReference>
<dbReference type="Pfam" id="PF09335">
    <property type="entry name" value="VTT_dom"/>
    <property type="match status" value="1"/>
</dbReference>
<evidence type="ECO:0000313" key="5">
    <source>
        <dbReference type="Proteomes" id="UP000789845"/>
    </source>
</evidence>
<comment type="caution">
    <text evidence="4">The sequence shown here is derived from an EMBL/GenBank/DDBJ whole genome shotgun (WGS) entry which is preliminary data.</text>
</comment>
<keyword evidence="2" id="KW-0472">Membrane</keyword>
<reference evidence="4" key="1">
    <citation type="submission" date="2021-10" db="EMBL/GenBank/DDBJ databases">
        <authorList>
            <person name="Criscuolo A."/>
        </authorList>
    </citation>
    <scope>NUCLEOTIDE SEQUENCE</scope>
    <source>
        <strain evidence="4">CIP111885</strain>
    </source>
</reference>
<dbReference type="InterPro" id="IPR051311">
    <property type="entry name" value="DedA_domain"/>
</dbReference>
<organism evidence="4 5">
    <name type="scientific">Pseudoneobacillus rhizosphaerae</name>
    <dbReference type="NCBI Taxonomy" id="2880968"/>
    <lineage>
        <taxon>Bacteria</taxon>
        <taxon>Bacillati</taxon>
        <taxon>Bacillota</taxon>
        <taxon>Bacilli</taxon>
        <taxon>Bacillales</taxon>
        <taxon>Bacillaceae</taxon>
        <taxon>Pseudoneobacillus</taxon>
    </lineage>
</organism>